<dbReference type="GO" id="GO:0008289">
    <property type="term" value="F:lipid binding"/>
    <property type="evidence" value="ECO:0007669"/>
    <property type="project" value="UniProtKB-KW"/>
</dbReference>
<sequence>MAAPPSCNTVLNDLSPCLSYLSDKDPINLSTSCCHGIKELDKVVLEKKDRVTVCECIKSVLPEIGTIDNSRVQILLTKCGTKHKFLPRISSNMNCTK</sequence>
<keyword evidence="1" id="KW-0813">Transport</keyword>
<dbReference type="InterPro" id="IPR000528">
    <property type="entry name" value="Plant_nsLTP"/>
</dbReference>
<dbReference type="PANTHER" id="PTHR33076">
    <property type="entry name" value="NON-SPECIFIC LIPID-TRANSFER PROTEIN 2-RELATED"/>
    <property type="match status" value="1"/>
</dbReference>
<evidence type="ECO:0000259" key="2">
    <source>
        <dbReference type="SMART" id="SM00499"/>
    </source>
</evidence>
<dbReference type="PRINTS" id="PR00382">
    <property type="entry name" value="LIPIDTRNSFER"/>
</dbReference>
<keyword evidence="4" id="KW-1185">Reference proteome</keyword>
<comment type="similarity">
    <text evidence="1">Belongs to the plant LTP family.</text>
</comment>
<evidence type="ECO:0000313" key="4">
    <source>
        <dbReference type="Proteomes" id="UP000195402"/>
    </source>
</evidence>
<dbReference type="Proteomes" id="UP000195402">
    <property type="component" value="Unassembled WGS sequence"/>
</dbReference>
<comment type="function">
    <text evidence="1">Plant non-specific lipid-transfer proteins transfer phospholipids as well as galactolipids across membranes. May play a role in wax or cutin deposition in the cell walls of expanding epidermal cells and certain secretory tissues.</text>
</comment>
<dbReference type="SMART" id="SM00499">
    <property type="entry name" value="AAI"/>
    <property type="match status" value="1"/>
</dbReference>
<organism evidence="3 4">
    <name type="scientific">Macleaya cordata</name>
    <name type="common">Five-seeded plume-poppy</name>
    <name type="synonym">Bocconia cordata</name>
    <dbReference type="NCBI Taxonomy" id="56857"/>
    <lineage>
        <taxon>Eukaryota</taxon>
        <taxon>Viridiplantae</taxon>
        <taxon>Streptophyta</taxon>
        <taxon>Embryophyta</taxon>
        <taxon>Tracheophyta</taxon>
        <taxon>Spermatophyta</taxon>
        <taxon>Magnoliopsida</taxon>
        <taxon>Ranunculales</taxon>
        <taxon>Papaveraceae</taxon>
        <taxon>Papaveroideae</taxon>
        <taxon>Macleaya</taxon>
    </lineage>
</organism>
<dbReference type="STRING" id="56857.A0A200PUR4"/>
<dbReference type="CDD" id="cd01960">
    <property type="entry name" value="nsLTP1"/>
    <property type="match status" value="1"/>
</dbReference>
<protein>
    <recommendedName>
        <fullName evidence="1">Non-specific lipid-transfer protein</fullName>
    </recommendedName>
</protein>
<dbReference type="GO" id="GO:0006869">
    <property type="term" value="P:lipid transport"/>
    <property type="evidence" value="ECO:0007669"/>
    <property type="project" value="InterPro"/>
</dbReference>
<name>A0A200PUR4_MACCD</name>
<feature type="domain" description="Bifunctional inhibitor/plant lipid transfer protein/seed storage helical" evidence="2">
    <location>
        <begin position="7"/>
        <end position="95"/>
    </location>
</feature>
<keyword evidence="1" id="KW-0446">Lipid-binding</keyword>
<reference evidence="3 4" key="1">
    <citation type="journal article" date="2017" name="Mol. Plant">
        <title>The Genome of Medicinal Plant Macleaya cordata Provides New Insights into Benzylisoquinoline Alkaloids Metabolism.</title>
        <authorList>
            <person name="Liu X."/>
            <person name="Liu Y."/>
            <person name="Huang P."/>
            <person name="Ma Y."/>
            <person name="Qing Z."/>
            <person name="Tang Q."/>
            <person name="Cao H."/>
            <person name="Cheng P."/>
            <person name="Zheng Y."/>
            <person name="Yuan Z."/>
            <person name="Zhou Y."/>
            <person name="Liu J."/>
            <person name="Tang Z."/>
            <person name="Zhuo Y."/>
            <person name="Zhang Y."/>
            <person name="Yu L."/>
            <person name="Huang J."/>
            <person name="Yang P."/>
            <person name="Peng Q."/>
            <person name="Zhang J."/>
            <person name="Jiang W."/>
            <person name="Zhang Z."/>
            <person name="Lin K."/>
            <person name="Ro D.K."/>
            <person name="Chen X."/>
            <person name="Xiong X."/>
            <person name="Shang Y."/>
            <person name="Huang S."/>
            <person name="Zeng J."/>
        </authorList>
    </citation>
    <scope>NUCLEOTIDE SEQUENCE [LARGE SCALE GENOMIC DNA]</scope>
    <source>
        <strain evidence="4">cv. BLH2017</strain>
        <tissue evidence="3">Root</tissue>
    </source>
</reference>
<dbReference type="Pfam" id="PF00234">
    <property type="entry name" value="Tryp_alpha_amyl"/>
    <property type="match status" value="1"/>
</dbReference>
<dbReference type="InterPro" id="IPR036312">
    <property type="entry name" value="Bifun_inhib/LTP/seed_sf"/>
</dbReference>
<evidence type="ECO:0000313" key="3">
    <source>
        <dbReference type="EMBL" id="OVA01958.1"/>
    </source>
</evidence>
<dbReference type="OMA" id="ISAYFNC"/>
<comment type="caution">
    <text evidence="3">The sequence shown here is derived from an EMBL/GenBank/DDBJ whole genome shotgun (WGS) entry which is preliminary data.</text>
</comment>
<dbReference type="AlphaFoldDB" id="A0A200PUR4"/>
<dbReference type="SUPFAM" id="SSF47699">
    <property type="entry name" value="Bifunctional inhibitor/lipid-transfer protein/seed storage 2S albumin"/>
    <property type="match status" value="1"/>
</dbReference>
<dbReference type="EMBL" id="MVGT01004035">
    <property type="protein sequence ID" value="OVA01958.1"/>
    <property type="molecule type" value="Genomic_DNA"/>
</dbReference>
<dbReference type="InParanoid" id="A0A200PUR4"/>
<dbReference type="InterPro" id="IPR016140">
    <property type="entry name" value="Bifunc_inhib/LTP/seed_store"/>
</dbReference>
<gene>
    <name evidence="3" type="ORF">BVC80_9079g100</name>
</gene>
<dbReference type="Gene3D" id="1.10.110.10">
    <property type="entry name" value="Plant lipid-transfer and hydrophobic proteins"/>
    <property type="match status" value="1"/>
</dbReference>
<proteinExistence type="inferred from homology"/>
<evidence type="ECO:0000256" key="1">
    <source>
        <dbReference type="RuleBase" id="RU000628"/>
    </source>
</evidence>
<dbReference type="OrthoDB" id="1862539at2759"/>
<accession>A0A200PUR4</accession>